<dbReference type="eggNOG" id="ENOG50334ID">
    <property type="taxonomic scope" value="Bacteria"/>
</dbReference>
<gene>
    <name evidence="1" type="ORF">DC28_05660</name>
</gene>
<organism evidence="1 2">
    <name type="scientific">Spirochaeta lutea</name>
    <dbReference type="NCBI Taxonomy" id="1480694"/>
    <lineage>
        <taxon>Bacteria</taxon>
        <taxon>Pseudomonadati</taxon>
        <taxon>Spirochaetota</taxon>
        <taxon>Spirochaetia</taxon>
        <taxon>Spirochaetales</taxon>
        <taxon>Spirochaetaceae</taxon>
        <taxon>Spirochaeta</taxon>
    </lineage>
</organism>
<sequence length="311" mass="35237">MINQEFSAFGPWIIEIQDDDQIPPLFRGMAPAPGDCKMLLKIPRDIDRRHAKPGMDLYEHLLGITDTHLVILSRTDQGRVEAKEHPLEGIKAVEVSHNLLRGELILYLGTQRVGIRFNTVSADSIGDFIALLRQRLPAGGTAKSTGSSRASGLQDQLEKQVLPQAELSYFYANLQERFGRSEGRLRVLLHQHDVLLRRTAGLFEPLIRLLFPHRIGETMVLEASQELILVRRYENIKTDRIVDNGYRILYLPVDSLERFTLEPSTDYPEVLWVTVFSGSSLLHLPLTQGNPFLPALQLWAEARGITWDSRA</sequence>
<evidence type="ECO:0000313" key="1">
    <source>
        <dbReference type="EMBL" id="KGE72853.1"/>
    </source>
</evidence>
<protein>
    <submittedName>
        <fullName evidence="1">Uncharacterized protein</fullName>
    </submittedName>
</protein>
<evidence type="ECO:0000313" key="2">
    <source>
        <dbReference type="Proteomes" id="UP000029692"/>
    </source>
</evidence>
<name>A0A098QZK2_9SPIO</name>
<comment type="caution">
    <text evidence="1">The sequence shown here is derived from an EMBL/GenBank/DDBJ whole genome shotgun (WGS) entry which is preliminary data.</text>
</comment>
<reference evidence="1 2" key="1">
    <citation type="submission" date="2014-05" db="EMBL/GenBank/DDBJ databases">
        <title>De novo Genome Sequence of Spirocheata sp.</title>
        <authorList>
            <person name="Shivani Y."/>
            <person name="Subhash Y."/>
            <person name="Tushar L."/>
            <person name="Sasikala C."/>
            <person name="Ramana C.V."/>
        </authorList>
    </citation>
    <scope>NUCLEOTIDE SEQUENCE [LARGE SCALE GENOMIC DNA]</scope>
    <source>
        <strain evidence="1 2">JC230</strain>
    </source>
</reference>
<proteinExistence type="predicted"/>
<dbReference type="OrthoDB" id="6400670at2"/>
<accession>A0A098QZK2</accession>
<dbReference type="Proteomes" id="UP000029692">
    <property type="component" value="Unassembled WGS sequence"/>
</dbReference>
<dbReference type="EMBL" id="JNUP01000047">
    <property type="protein sequence ID" value="KGE72853.1"/>
    <property type="molecule type" value="Genomic_DNA"/>
</dbReference>
<dbReference type="RefSeq" id="WP_052078499.1">
    <property type="nucleotide sequence ID" value="NZ_JNUP01000047.1"/>
</dbReference>
<dbReference type="AlphaFoldDB" id="A0A098QZK2"/>
<keyword evidence="2" id="KW-1185">Reference proteome</keyword>